<dbReference type="OrthoDB" id="8566218at2"/>
<name>A0A3G8H4L2_9BURK</name>
<keyword evidence="4 7" id="KW-1133">Transmembrane helix</keyword>
<evidence type="ECO:0000313" key="9">
    <source>
        <dbReference type="Proteomes" id="UP000270411"/>
    </source>
</evidence>
<dbReference type="PANTHER" id="PTHR21716:SF16">
    <property type="entry name" value="BLL1467 PROTEIN"/>
    <property type="match status" value="1"/>
</dbReference>
<keyword evidence="3 7" id="KW-0812">Transmembrane</keyword>
<feature type="transmembrane region" description="Helical" evidence="7">
    <location>
        <begin position="81"/>
        <end position="103"/>
    </location>
</feature>
<feature type="transmembrane region" description="Helical" evidence="7">
    <location>
        <begin position="329"/>
        <end position="349"/>
    </location>
</feature>
<evidence type="ECO:0000256" key="3">
    <source>
        <dbReference type="ARBA" id="ARBA00022692"/>
    </source>
</evidence>
<dbReference type="AlphaFoldDB" id="A0A3G8H4L2"/>
<dbReference type="KEGG" id="cpau:EHF44_13605"/>
<gene>
    <name evidence="8" type="ORF">EHF44_13605</name>
</gene>
<comment type="similarity">
    <text evidence="2">Belongs to the autoinducer-2 exporter (AI-2E) (TC 2.A.86) family.</text>
</comment>
<feature type="transmembrane region" description="Helical" evidence="7">
    <location>
        <begin position="303"/>
        <end position="322"/>
    </location>
</feature>
<protein>
    <submittedName>
        <fullName evidence="8">AI-2E family transporter</fullName>
    </submittedName>
</protein>
<sequence length="409" mass="43209">MSDTSDTAQAASEPSDPIADPIEDDRADAGSPALAAAAAAPVTIPDFTPPPWTRSVRSGSLALIVLATLASLYALHVARAFVVPVVLAIVMAYLLDPMVALLQRQRVPRAVGATVVLLGLLGMVLCGAYLLEGQVSSIVDRLPEIASKLSRSVGALMSGDDSVLQKVRRAATILGGTGQPPAPRGAPIVVERGGDGINNMIWAGWMGAFALIAQVVVVLFLTWFLLLAGDMFKRKFIKMAGKTISQKKISVHMLDEINRQIQRYMLMLLVTNASLGICTYILLRYLSIDNAGTWALVASVLHLVPYFGSLVVAVCLGVAGFMQFGTLAVAGAAAGGSLVIATLIGNGMTTWMTGRMARMNAVAVFVSLLLFTWLWGTWGMLLAIPLAVIAKVVADHVDGLEVLAEFLGE</sequence>
<feature type="transmembrane region" description="Helical" evidence="7">
    <location>
        <begin position="202"/>
        <end position="229"/>
    </location>
</feature>
<dbReference type="InterPro" id="IPR002549">
    <property type="entry name" value="AI-2E-like"/>
</dbReference>
<dbReference type="GO" id="GO:0055085">
    <property type="term" value="P:transmembrane transport"/>
    <property type="evidence" value="ECO:0007669"/>
    <property type="project" value="TreeGrafter"/>
</dbReference>
<reference evidence="9" key="1">
    <citation type="submission" date="2018-11" db="EMBL/GenBank/DDBJ databases">
        <title>FDA dAtabase for Regulatory Grade micrObial Sequences (FDA-ARGOS): Supporting development and validation of Infectious Disease Dx tests.</title>
        <authorList>
            <person name="Goldberg B."/>
            <person name="Campos J."/>
            <person name="Tallon L."/>
            <person name="Sadzewicz L."/>
            <person name="Zhao X."/>
            <person name="Vavikolanu K."/>
            <person name="Mehta A."/>
            <person name="Aluvathingal J."/>
            <person name="Nadendla S."/>
            <person name="Geyer C."/>
            <person name="Nandy P."/>
            <person name="Yan Y."/>
            <person name="Sichtig H."/>
        </authorList>
    </citation>
    <scope>NUCLEOTIDE SEQUENCE [LARGE SCALE GENOMIC DNA]</scope>
    <source>
        <strain evidence="9">FDAARGOS_614</strain>
    </source>
</reference>
<feature type="transmembrane region" description="Helical" evidence="7">
    <location>
        <begin position="264"/>
        <end position="283"/>
    </location>
</feature>
<evidence type="ECO:0000256" key="5">
    <source>
        <dbReference type="ARBA" id="ARBA00023136"/>
    </source>
</evidence>
<evidence type="ECO:0000256" key="4">
    <source>
        <dbReference type="ARBA" id="ARBA00022989"/>
    </source>
</evidence>
<dbReference type="Pfam" id="PF01594">
    <property type="entry name" value="AI-2E_transport"/>
    <property type="match status" value="1"/>
</dbReference>
<dbReference type="Proteomes" id="UP000270411">
    <property type="component" value="Chromosome 1"/>
</dbReference>
<evidence type="ECO:0000256" key="6">
    <source>
        <dbReference type="SAM" id="MobiDB-lite"/>
    </source>
</evidence>
<feature type="region of interest" description="Disordered" evidence="6">
    <location>
        <begin position="1"/>
        <end position="27"/>
    </location>
</feature>
<comment type="subcellular location">
    <subcellularLocation>
        <location evidence="1">Membrane</location>
        <topology evidence="1">Multi-pass membrane protein</topology>
    </subcellularLocation>
</comment>
<dbReference type="EMBL" id="CP033969">
    <property type="protein sequence ID" value="AZG15364.1"/>
    <property type="molecule type" value="Genomic_DNA"/>
</dbReference>
<accession>A0A3G8H4L2</accession>
<evidence type="ECO:0000256" key="7">
    <source>
        <dbReference type="SAM" id="Phobius"/>
    </source>
</evidence>
<proteinExistence type="inferred from homology"/>
<evidence type="ECO:0000256" key="1">
    <source>
        <dbReference type="ARBA" id="ARBA00004141"/>
    </source>
</evidence>
<evidence type="ECO:0000256" key="2">
    <source>
        <dbReference type="ARBA" id="ARBA00009773"/>
    </source>
</evidence>
<dbReference type="GO" id="GO:0016020">
    <property type="term" value="C:membrane"/>
    <property type="evidence" value="ECO:0007669"/>
    <property type="project" value="UniProtKB-SubCell"/>
</dbReference>
<evidence type="ECO:0000313" key="8">
    <source>
        <dbReference type="EMBL" id="AZG15364.1"/>
    </source>
</evidence>
<feature type="compositionally biased region" description="Polar residues" evidence="6">
    <location>
        <begin position="1"/>
        <end position="12"/>
    </location>
</feature>
<organism evidence="8 9">
    <name type="scientific">Cupriavidus pauculus</name>
    <dbReference type="NCBI Taxonomy" id="82633"/>
    <lineage>
        <taxon>Bacteria</taxon>
        <taxon>Pseudomonadati</taxon>
        <taxon>Pseudomonadota</taxon>
        <taxon>Betaproteobacteria</taxon>
        <taxon>Burkholderiales</taxon>
        <taxon>Burkholderiaceae</taxon>
        <taxon>Cupriavidus</taxon>
    </lineage>
</organism>
<keyword evidence="5 7" id="KW-0472">Membrane</keyword>
<dbReference type="PANTHER" id="PTHR21716">
    <property type="entry name" value="TRANSMEMBRANE PROTEIN"/>
    <property type="match status" value="1"/>
</dbReference>
<feature type="transmembrane region" description="Helical" evidence="7">
    <location>
        <begin position="110"/>
        <end position="131"/>
    </location>
</feature>
<feature type="transmembrane region" description="Helical" evidence="7">
    <location>
        <begin position="58"/>
        <end position="75"/>
    </location>
</feature>
<feature type="transmembrane region" description="Helical" evidence="7">
    <location>
        <begin position="361"/>
        <end position="384"/>
    </location>
</feature>